<dbReference type="SUPFAM" id="SSF52540">
    <property type="entry name" value="P-loop containing nucleoside triphosphate hydrolases"/>
    <property type="match status" value="1"/>
</dbReference>
<keyword evidence="1" id="KW-0677">Repeat</keyword>
<protein>
    <submittedName>
        <fullName evidence="3">mRNA export factor elf1</fullName>
    </submittedName>
</protein>
<dbReference type="OrthoDB" id="426177at2759"/>
<feature type="region of interest" description="Disordered" evidence="2">
    <location>
        <begin position="202"/>
        <end position="231"/>
    </location>
</feature>
<reference evidence="3 4" key="1">
    <citation type="submission" date="2016-02" db="EMBL/GenBank/DDBJ databases">
        <title>Genome analysis of coral dinoflagellate symbionts highlights evolutionary adaptations to a symbiotic lifestyle.</title>
        <authorList>
            <person name="Aranda M."/>
            <person name="Li Y."/>
            <person name="Liew Y.J."/>
            <person name="Baumgarten S."/>
            <person name="Simakov O."/>
            <person name="Wilson M."/>
            <person name="Piel J."/>
            <person name="Ashoor H."/>
            <person name="Bougouffa S."/>
            <person name="Bajic V.B."/>
            <person name="Ryu T."/>
            <person name="Ravasi T."/>
            <person name="Bayer T."/>
            <person name="Micklem G."/>
            <person name="Kim H."/>
            <person name="Bhak J."/>
            <person name="Lajeunesse T.C."/>
            <person name="Voolstra C.R."/>
        </authorList>
    </citation>
    <scope>NUCLEOTIDE SEQUENCE [LARGE SCALE GENOMIC DNA]</scope>
    <source>
        <strain evidence="3 4">CCMP2467</strain>
    </source>
</reference>
<sequence>MDVQSYVLVGKCVKHTDGHAGKGRHFKFHGGQAENLRTYILSVWTSGTCSGEVRVLRPTVACGTGPIHQDREDVLQIADQLLARNVPCTPTNVSAQLKRLIEPKHIAAILRQRRRQFGRNTSQWLASIPEFEAWAVASSNDYEADLRVARYEIRPEVRWVLLVRPFWEKLPELLPEPLLDVAIRWRRSFWPHILAMWPGNEDNSDPVRSRRNRNSGTAQARGAQRRRRSRAARGRGIGVFLHFVSESMLPTMLSFHLFCRRRMTEHWPDPQFANYFFQRYIKEELFQEQPLYTASWHCGVAGRSLPGLPSSQQTAEQAWRCLKRHLAPQQVRTHMDLIQALRRTARIWSQPLTDELAKCDKGVRTGAQNLVSDFDGNSWRASFATTTDAGISIQRLDMANKTFLAMAVGKPVAAQLLLHKWQAEGFVLEVWIRFCLVAIPHAEPRQPHCPRVDNDSEEEAEPPARRRRIIDLDLGENQPAAEELLQEFEDDDDDFEEFDDVMTTLMLRSGLLQRNREEAEALWQNSKMAWLRKFALPPKPCDDMIYAGAWRADDWEKTVPIRAAERDAEVLAAFVLPEPGSLEGVRSKGKRFLNLENVSFTYPESRAPAVKGATVECSMRSRVAIMGPNGAGKSTVVVGELAPDSGTAYRHPYILWRFEGNEDREAMFHGAFLRFRLSEGLLVLCAPDHPQALEPEMIVDRRQRGRLGYEYEMRWRGRTTTSWMSRSQVSSMGCLGMAKREANEGDERQAAQRHLAIEKFCDLFVFDDSLA</sequence>
<feature type="region of interest" description="Disordered" evidence="2">
    <location>
        <begin position="446"/>
        <end position="467"/>
    </location>
</feature>
<dbReference type="InterPro" id="IPR050611">
    <property type="entry name" value="ABCF"/>
</dbReference>
<comment type="caution">
    <text evidence="3">The sequence shown here is derived from an EMBL/GenBank/DDBJ whole genome shotgun (WGS) entry which is preliminary data.</text>
</comment>
<evidence type="ECO:0000256" key="2">
    <source>
        <dbReference type="SAM" id="MobiDB-lite"/>
    </source>
</evidence>
<dbReference type="GO" id="GO:0005524">
    <property type="term" value="F:ATP binding"/>
    <property type="evidence" value="ECO:0007669"/>
    <property type="project" value="TreeGrafter"/>
</dbReference>
<organism evidence="3 4">
    <name type="scientific">Symbiodinium microadriaticum</name>
    <name type="common">Dinoflagellate</name>
    <name type="synonym">Zooxanthella microadriatica</name>
    <dbReference type="NCBI Taxonomy" id="2951"/>
    <lineage>
        <taxon>Eukaryota</taxon>
        <taxon>Sar</taxon>
        <taxon>Alveolata</taxon>
        <taxon>Dinophyceae</taxon>
        <taxon>Suessiales</taxon>
        <taxon>Symbiodiniaceae</taxon>
        <taxon>Symbiodinium</taxon>
    </lineage>
</organism>
<proteinExistence type="predicted"/>
<dbReference type="Proteomes" id="UP000186817">
    <property type="component" value="Unassembled WGS sequence"/>
</dbReference>
<name>A0A1Q9E701_SYMMI</name>
<evidence type="ECO:0000313" key="3">
    <source>
        <dbReference type="EMBL" id="OLQ03204.1"/>
    </source>
</evidence>
<dbReference type="AlphaFoldDB" id="A0A1Q9E701"/>
<dbReference type="Gene3D" id="3.40.50.300">
    <property type="entry name" value="P-loop containing nucleotide triphosphate hydrolases"/>
    <property type="match status" value="1"/>
</dbReference>
<evidence type="ECO:0000313" key="4">
    <source>
        <dbReference type="Proteomes" id="UP000186817"/>
    </source>
</evidence>
<dbReference type="PANTHER" id="PTHR19211">
    <property type="entry name" value="ATP-BINDING TRANSPORT PROTEIN-RELATED"/>
    <property type="match status" value="1"/>
</dbReference>
<dbReference type="InterPro" id="IPR027417">
    <property type="entry name" value="P-loop_NTPase"/>
</dbReference>
<gene>
    <name evidence="3" type="primary">elf1</name>
    <name evidence="3" type="ORF">AK812_SmicGene13858</name>
</gene>
<dbReference type="PANTHER" id="PTHR19211:SF5">
    <property type="entry name" value="ELONGATION FACTOR 3A-RELATED"/>
    <property type="match status" value="1"/>
</dbReference>
<accession>A0A1Q9E701</accession>
<evidence type="ECO:0000256" key="1">
    <source>
        <dbReference type="ARBA" id="ARBA00022737"/>
    </source>
</evidence>
<dbReference type="EMBL" id="LSRX01000242">
    <property type="protein sequence ID" value="OLQ03204.1"/>
    <property type="molecule type" value="Genomic_DNA"/>
</dbReference>
<keyword evidence="4" id="KW-1185">Reference proteome</keyword>